<keyword evidence="8" id="KW-0902">Two-component regulatory system</keyword>
<feature type="domain" description="Histidine kinase" evidence="10">
    <location>
        <begin position="181"/>
        <end position="393"/>
    </location>
</feature>
<dbReference type="InterPro" id="IPR003661">
    <property type="entry name" value="HisK_dim/P_dom"/>
</dbReference>
<dbReference type="Proteomes" id="UP000007382">
    <property type="component" value="Chromosome"/>
</dbReference>
<dbReference type="InterPro" id="IPR004358">
    <property type="entry name" value="Sig_transdc_His_kin-like_C"/>
</dbReference>
<dbReference type="PROSITE" id="PS50109">
    <property type="entry name" value="HIS_KIN"/>
    <property type="match status" value="1"/>
</dbReference>
<evidence type="ECO:0000256" key="1">
    <source>
        <dbReference type="ARBA" id="ARBA00000085"/>
    </source>
</evidence>
<dbReference type="SUPFAM" id="SSF47384">
    <property type="entry name" value="Homodimeric domain of signal transducing histidine kinase"/>
    <property type="match status" value="1"/>
</dbReference>
<dbReference type="PANTHER" id="PTHR43065:SF10">
    <property type="entry name" value="PEROXIDE STRESS-ACTIVATED HISTIDINE KINASE MAK3"/>
    <property type="match status" value="1"/>
</dbReference>
<feature type="coiled-coil region" evidence="9">
    <location>
        <begin position="31"/>
        <end position="58"/>
    </location>
</feature>
<keyword evidence="9" id="KW-0175">Coiled coil</keyword>
<dbReference type="PATRIC" id="fig|1162668.3.peg.307"/>
<dbReference type="GO" id="GO:0000155">
    <property type="term" value="F:phosphorelay sensor kinase activity"/>
    <property type="evidence" value="ECO:0007669"/>
    <property type="project" value="InterPro"/>
</dbReference>
<organism evidence="11 12">
    <name type="scientific">Leptospirillum ferrooxidans (strain C2-3)</name>
    <dbReference type="NCBI Taxonomy" id="1162668"/>
    <lineage>
        <taxon>Bacteria</taxon>
        <taxon>Pseudomonadati</taxon>
        <taxon>Nitrospirota</taxon>
        <taxon>Nitrospiria</taxon>
        <taxon>Nitrospirales</taxon>
        <taxon>Nitrospiraceae</taxon>
        <taxon>Leptospirillum</taxon>
    </lineage>
</organism>
<dbReference type="InterPro" id="IPR036097">
    <property type="entry name" value="HisK_dim/P_sf"/>
</dbReference>
<dbReference type="InterPro" id="IPR035965">
    <property type="entry name" value="PAS-like_dom_sf"/>
</dbReference>
<keyword evidence="12" id="KW-1185">Reference proteome</keyword>
<evidence type="ECO:0000256" key="3">
    <source>
        <dbReference type="ARBA" id="ARBA00022553"/>
    </source>
</evidence>
<proteinExistence type="predicted"/>
<evidence type="ECO:0000256" key="7">
    <source>
        <dbReference type="ARBA" id="ARBA00022840"/>
    </source>
</evidence>
<dbReference type="eggNOG" id="COG5000">
    <property type="taxonomic scope" value="Bacteria"/>
</dbReference>
<dbReference type="PANTHER" id="PTHR43065">
    <property type="entry name" value="SENSOR HISTIDINE KINASE"/>
    <property type="match status" value="1"/>
</dbReference>
<dbReference type="SUPFAM" id="SSF55785">
    <property type="entry name" value="PYP-like sensor domain (PAS domain)"/>
    <property type="match status" value="1"/>
</dbReference>
<evidence type="ECO:0000313" key="12">
    <source>
        <dbReference type="Proteomes" id="UP000007382"/>
    </source>
</evidence>
<dbReference type="PRINTS" id="PR00344">
    <property type="entry name" value="BCTRLSENSOR"/>
</dbReference>
<comment type="catalytic activity">
    <reaction evidence="1">
        <text>ATP + protein L-histidine = ADP + protein N-phospho-L-histidine.</text>
        <dbReference type="EC" id="2.7.13.3"/>
    </reaction>
</comment>
<protein>
    <recommendedName>
        <fullName evidence="2">histidine kinase</fullName>
        <ecNumber evidence="2">2.7.13.3</ecNumber>
    </recommendedName>
</protein>
<dbReference type="Pfam" id="PF02518">
    <property type="entry name" value="HATPase_c"/>
    <property type="match status" value="1"/>
</dbReference>
<evidence type="ECO:0000313" key="11">
    <source>
        <dbReference type="EMBL" id="BAM05987.1"/>
    </source>
</evidence>
<gene>
    <name evidence="11" type="ordered locus">LFE_0265</name>
</gene>
<dbReference type="HOGENOM" id="CLU_000445_114_39_0"/>
<dbReference type="KEGG" id="lfc:LFE_0265"/>
<evidence type="ECO:0000256" key="4">
    <source>
        <dbReference type="ARBA" id="ARBA00022679"/>
    </source>
</evidence>
<dbReference type="OrthoDB" id="9776727at2"/>
<dbReference type="SUPFAM" id="SSF55874">
    <property type="entry name" value="ATPase domain of HSP90 chaperone/DNA topoisomerase II/histidine kinase"/>
    <property type="match status" value="1"/>
</dbReference>
<dbReference type="EMBL" id="AP012342">
    <property type="protein sequence ID" value="BAM05987.1"/>
    <property type="molecule type" value="Genomic_DNA"/>
</dbReference>
<dbReference type="Pfam" id="PF00512">
    <property type="entry name" value="HisKA"/>
    <property type="match status" value="1"/>
</dbReference>
<dbReference type="RefSeq" id="WP_014448480.1">
    <property type="nucleotide sequence ID" value="NC_017094.1"/>
</dbReference>
<keyword evidence="7" id="KW-0067">ATP-binding</keyword>
<keyword evidence="6 11" id="KW-0418">Kinase</keyword>
<reference evidence="11 12" key="1">
    <citation type="journal article" date="2012" name="J. Bacteriol.">
        <title>Complete Genome Sequence of Leptospirillum ferrooxidans Strain C2-3, Isolated from a Fresh Volcanic Ash Deposit on the Island of Miyake, Japan.</title>
        <authorList>
            <person name="Fujimura R."/>
            <person name="Sato Y."/>
            <person name="Nishizawa T."/>
            <person name="Oshima K."/>
            <person name="Kim S.-W."/>
            <person name="Hattori M."/>
            <person name="Kamijo T."/>
            <person name="Ohta H."/>
        </authorList>
    </citation>
    <scope>NUCLEOTIDE SEQUENCE [LARGE SCALE GENOMIC DNA]</scope>
    <source>
        <strain evidence="11 12">C2-3</strain>
    </source>
</reference>
<keyword evidence="4" id="KW-0808">Transferase</keyword>
<evidence type="ECO:0000256" key="6">
    <source>
        <dbReference type="ARBA" id="ARBA00022777"/>
    </source>
</evidence>
<dbReference type="SMART" id="SM00388">
    <property type="entry name" value="HisKA"/>
    <property type="match status" value="1"/>
</dbReference>
<sequence>MKENFMEQQSKMAHPGEDALARAFSSFQEASESLSRKYAGLERRISELSRELRDRDRALASQGQFLETILKSLPTGVLVLTPGGQVLWSNPQVEKWLSPDDGELLNLLRKWGIWPISERIDPLAVSCKGRSLLIEISRVADDEERSSGYVLIVNDVTRLREMEEEVARDRRLRDMGEMVAMIAHDLRNPLGSIELFSSLLARDAGIRGGQALEGIRSSVTSMDRLIGNLLFHTRLPKISPAPFPVKDLLDRLSLDCSRIGVMRERAGGPAVSFSVQSSSSFVVEGDEELLYHAVFNLVTNAFQACFDAGGGSITLSAERSKSAGAIFSVRDNGPGIPRELKEKIFDPFFTTRTKGTGLGLPIVLKIILAHNGLLKIDSNENGSCFIIQLPGPGESLERTSGDIWSGQILEEEFK</sequence>
<evidence type="ECO:0000256" key="5">
    <source>
        <dbReference type="ARBA" id="ARBA00022741"/>
    </source>
</evidence>
<dbReference type="Gene3D" id="3.30.565.10">
    <property type="entry name" value="Histidine kinase-like ATPase, C-terminal domain"/>
    <property type="match status" value="1"/>
</dbReference>
<keyword evidence="5" id="KW-0547">Nucleotide-binding</keyword>
<dbReference type="InterPro" id="IPR005467">
    <property type="entry name" value="His_kinase_dom"/>
</dbReference>
<dbReference type="InterPro" id="IPR036890">
    <property type="entry name" value="HATPase_C_sf"/>
</dbReference>
<dbReference type="Gene3D" id="1.10.287.130">
    <property type="match status" value="1"/>
</dbReference>
<keyword evidence="3" id="KW-0597">Phosphoprotein</keyword>
<dbReference type="AlphaFoldDB" id="I0IL38"/>
<dbReference type="EC" id="2.7.13.3" evidence="2"/>
<dbReference type="CDD" id="cd00075">
    <property type="entry name" value="HATPase"/>
    <property type="match status" value="1"/>
</dbReference>
<reference evidence="12" key="2">
    <citation type="submission" date="2012-03" db="EMBL/GenBank/DDBJ databases">
        <title>The complete genome sequence of the pioneer microbe on fresh volcanic deposit, Leptospirillum ferrooxidans strain C2-3.</title>
        <authorList>
            <person name="Fujimura R."/>
            <person name="Sato Y."/>
            <person name="Nishizawa T."/>
            <person name="Nanba K."/>
            <person name="Oshima K."/>
            <person name="Hattori M."/>
            <person name="Kamijo T."/>
            <person name="Ohta H."/>
        </authorList>
    </citation>
    <scope>NUCLEOTIDE SEQUENCE [LARGE SCALE GENOMIC DNA]</scope>
    <source>
        <strain evidence="12">C2-3</strain>
    </source>
</reference>
<dbReference type="CDD" id="cd00082">
    <property type="entry name" value="HisKA"/>
    <property type="match status" value="1"/>
</dbReference>
<dbReference type="SMART" id="SM00387">
    <property type="entry name" value="HATPase_c"/>
    <property type="match status" value="1"/>
</dbReference>
<evidence type="ECO:0000256" key="2">
    <source>
        <dbReference type="ARBA" id="ARBA00012438"/>
    </source>
</evidence>
<accession>I0IL38</accession>
<dbReference type="STRING" id="1162668.LFE_0265"/>
<dbReference type="InterPro" id="IPR003594">
    <property type="entry name" value="HATPase_dom"/>
</dbReference>
<dbReference type="GO" id="GO:0005524">
    <property type="term" value="F:ATP binding"/>
    <property type="evidence" value="ECO:0007669"/>
    <property type="project" value="UniProtKB-KW"/>
</dbReference>
<evidence type="ECO:0000256" key="9">
    <source>
        <dbReference type="SAM" id="Coils"/>
    </source>
</evidence>
<evidence type="ECO:0000259" key="10">
    <source>
        <dbReference type="PROSITE" id="PS50109"/>
    </source>
</evidence>
<name>I0IL38_LEPFC</name>
<evidence type="ECO:0000256" key="8">
    <source>
        <dbReference type="ARBA" id="ARBA00023012"/>
    </source>
</evidence>